<feature type="region of interest" description="Disordered" evidence="5">
    <location>
        <begin position="210"/>
        <end position="264"/>
    </location>
</feature>
<reference evidence="7" key="1">
    <citation type="submission" date="2020-01" db="EMBL/GenBank/DDBJ databases">
        <title>Genome Sequencing of Three Apophysomyces-Like Fungal Strains Confirms a Novel Fungal Genus in the Mucoromycota with divergent Burkholderia-like Endosymbiotic Bacteria.</title>
        <authorList>
            <person name="Stajich J.E."/>
            <person name="Macias A.M."/>
            <person name="Carter-House D."/>
            <person name="Lovett B."/>
            <person name="Kasson L.R."/>
            <person name="Berry K."/>
            <person name="Grigoriev I."/>
            <person name="Chang Y."/>
            <person name="Spatafora J."/>
            <person name="Kasson M.T."/>
        </authorList>
    </citation>
    <scope>NUCLEOTIDE SEQUENCE</scope>
    <source>
        <strain evidence="7">NRRL A-21654</strain>
    </source>
</reference>
<evidence type="ECO:0000259" key="6">
    <source>
        <dbReference type="Pfam" id="PF00171"/>
    </source>
</evidence>
<feature type="region of interest" description="Disordered" evidence="5">
    <location>
        <begin position="109"/>
        <end position="135"/>
    </location>
</feature>
<proteinExistence type="inferred from homology"/>
<feature type="region of interest" description="Disordered" evidence="5">
    <location>
        <begin position="278"/>
        <end position="322"/>
    </location>
</feature>
<dbReference type="Proteomes" id="UP000605846">
    <property type="component" value="Unassembled WGS sequence"/>
</dbReference>
<dbReference type="PROSITE" id="PS00070">
    <property type="entry name" value="ALDEHYDE_DEHYDR_CYS"/>
    <property type="match status" value="1"/>
</dbReference>
<dbReference type="SUPFAM" id="SSF53720">
    <property type="entry name" value="ALDH-like"/>
    <property type="match status" value="1"/>
</dbReference>
<dbReference type="FunFam" id="3.40.605.10:FF:000026">
    <property type="entry name" value="Aldehyde dehydrogenase, putative"/>
    <property type="match status" value="1"/>
</dbReference>
<dbReference type="GO" id="GO:0019413">
    <property type="term" value="P:acetate biosynthetic process"/>
    <property type="evidence" value="ECO:0007669"/>
    <property type="project" value="UniProtKB-ARBA"/>
</dbReference>
<comment type="similarity">
    <text evidence="1 4">Belongs to the aldehyde dehydrogenase family.</text>
</comment>
<gene>
    <name evidence="7" type="primary">ALD5_1</name>
    <name evidence="7" type="ORF">EC973_001924</name>
</gene>
<evidence type="ECO:0000313" key="8">
    <source>
        <dbReference type="Proteomes" id="UP000605846"/>
    </source>
</evidence>
<feature type="region of interest" description="Disordered" evidence="5">
    <location>
        <begin position="1"/>
        <end position="32"/>
    </location>
</feature>
<dbReference type="FunFam" id="3.40.605.10:FF:000001">
    <property type="entry name" value="Aldehyde dehydrogenase 1"/>
    <property type="match status" value="1"/>
</dbReference>
<dbReference type="GO" id="GO:0004030">
    <property type="term" value="F:aldehyde dehydrogenase [NAD(P)+] activity"/>
    <property type="evidence" value="ECO:0007669"/>
    <property type="project" value="UniProtKB-ARBA"/>
</dbReference>
<evidence type="ECO:0000313" key="7">
    <source>
        <dbReference type="EMBL" id="KAF7730543.1"/>
    </source>
</evidence>
<dbReference type="InterPro" id="IPR016163">
    <property type="entry name" value="Ald_DH_C"/>
</dbReference>
<protein>
    <submittedName>
        <fullName evidence="7">Aldehyde dehydrogenase (NAD(P)(+)) ald5</fullName>
    </submittedName>
</protein>
<keyword evidence="2 4" id="KW-0560">Oxidoreductase</keyword>
<dbReference type="CDD" id="cd07091">
    <property type="entry name" value="ALDH_F1-2_Ald2-like"/>
    <property type="match status" value="1"/>
</dbReference>
<feature type="compositionally biased region" description="Basic and acidic residues" evidence="5">
    <location>
        <begin position="297"/>
        <end position="307"/>
    </location>
</feature>
<dbReference type="InterPro" id="IPR015590">
    <property type="entry name" value="Aldehyde_DH_dom"/>
</dbReference>
<dbReference type="Gene3D" id="3.40.309.10">
    <property type="entry name" value="Aldehyde Dehydrogenase, Chain A, domain 2"/>
    <property type="match status" value="1"/>
</dbReference>
<evidence type="ECO:0000256" key="4">
    <source>
        <dbReference type="RuleBase" id="RU003345"/>
    </source>
</evidence>
<dbReference type="InterPro" id="IPR016161">
    <property type="entry name" value="Ald_DH/histidinol_DH"/>
</dbReference>
<evidence type="ECO:0000256" key="1">
    <source>
        <dbReference type="ARBA" id="ARBA00009986"/>
    </source>
</evidence>
<sequence length="880" mass="97115">MAFTVNASEPKKELSVRSLSPGRKSEKEKKLAPVVHNRSVRPAAYVFAPAWMRSSTGESDPFPSMRSADLAFSSFAAADRPSELALRASASSPYPIRYTTGSKTIKHNSTYSKTFNHKPLRLPANERQLGNTNSSQRFSCETFEKEFPNLLHATTDEPRKSGSSAWDDVNIIRKKVLTPPQLYSDESGKGRHTSPYELEIERLKALVPKRNSVGKRPRKSSASSVATNPVLSKCTTRQPAKNLPCNNGRVNTQSKTSVTSADAQNAANQGIVKLTITHRTTDGDVSNGIPEQASSNKENETEADKRKPASMNLDEMQTKNSAVTDEEKARFLHFVQIWTGSTVCPDDQRDMKATCKKQNKNDKVLLTVGGHREYRSSKDDAQIWYGEYSYFGYPQRILRPSYRVHTGLFINNEFVPGRGPLIDNVNPVTEDVICSVHSANEEDVDAAVKAASKAFKDVWRKITPAERGRLIYKLADLMERDKEELATLDALDNGKSFVVARDMDLVDSIGCFRYFAGWTDKIHGKVIDTGFDKMNYTRHEPLGVVGAIIPWNYPLMMAAWKFAPALATGNTIVMKTSEITPLSAYKFAELVKEAGFPPGVVNIITGYGHTTGVYLSNHRGISKMAFTGSTVTGRKIMESASKSNLKKLQLELGGKSAQIVCADADLKLAAEQAAGGVFNNHGQNCNAGTRIFVHESVHDAFVQHFVEYAKTYKIGDPFDDDTLIGPLINQSQLDKVLAYITLGEQEGGKVVFGGKRWGNKGYFVEPTVMIHCKNSMRFMQEEIFGPVVGIATFSTIDEAIELANDSDYGLAGGVYTSSLDTAIKVSNELQAGTVWVNSYDVFDHSTPFGGYKQSGFGRELGKYAIHEFTQVKVVKIKLNI</sequence>
<organism evidence="7 8">
    <name type="scientific">Apophysomyces ossiformis</name>
    <dbReference type="NCBI Taxonomy" id="679940"/>
    <lineage>
        <taxon>Eukaryota</taxon>
        <taxon>Fungi</taxon>
        <taxon>Fungi incertae sedis</taxon>
        <taxon>Mucoromycota</taxon>
        <taxon>Mucoromycotina</taxon>
        <taxon>Mucoromycetes</taxon>
        <taxon>Mucorales</taxon>
        <taxon>Mucorineae</taxon>
        <taxon>Mucoraceae</taxon>
        <taxon>Apophysomyces</taxon>
    </lineage>
</organism>
<feature type="compositionally biased region" description="Polar residues" evidence="5">
    <location>
        <begin position="220"/>
        <end position="264"/>
    </location>
</feature>
<dbReference type="EMBL" id="JABAYA010000015">
    <property type="protein sequence ID" value="KAF7730543.1"/>
    <property type="molecule type" value="Genomic_DNA"/>
</dbReference>
<dbReference type="PROSITE" id="PS00687">
    <property type="entry name" value="ALDEHYDE_DEHYDR_GLU"/>
    <property type="match status" value="1"/>
</dbReference>
<evidence type="ECO:0000256" key="2">
    <source>
        <dbReference type="ARBA" id="ARBA00023002"/>
    </source>
</evidence>
<dbReference type="InterPro" id="IPR029510">
    <property type="entry name" value="Ald_DH_CS_GLU"/>
</dbReference>
<feature type="domain" description="Aldehyde dehydrogenase" evidence="6">
    <location>
        <begin position="419"/>
        <end position="874"/>
    </location>
</feature>
<dbReference type="OrthoDB" id="310895at2759"/>
<dbReference type="PANTHER" id="PTHR11699">
    <property type="entry name" value="ALDEHYDE DEHYDROGENASE-RELATED"/>
    <property type="match status" value="1"/>
</dbReference>
<evidence type="ECO:0000256" key="5">
    <source>
        <dbReference type="SAM" id="MobiDB-lite"/>
    </source>
</evidence>
<name>A0A8H7BYG1_9FUNG</name>
<accession>A0A8H7BYG1</accession>
<dbReference type="InterPro" id="IPR016160">
    <property type="entry name" value="Ald_DH_CS_CYS"/>
</dbReference>
<comment type="caution">
    <text evidence="7">The sequence shown here is derived from an EMBL/GenBank/DDBJ whole genome shotgun (WGS) entry which is preliminary data.</text>
</comment>
<dbReference type="AlphaFoldDB" id="A0A8H7BYG1"/>
<dbReference type="Gene3D" id="3.40.605.10">
    <property type="entry name" value="Aldehyde Dehydrogenase, Chain A, domain 1"/>
    <property type="match status" value="1"/>
</dbReference>
<dbReference type="InterPro" id="IPR016162">
    <property type="entry name" value="Ald_DH_N"/>
</dbReference>
<dbReference type="Pfam" id="PF00171">
    <property type="entry name" value="Aldedh"/>
    <property type="match status" value="1"/>
</dbReference>
<evidence type="ECO:0000256" key="3">
    <source>
        <dbReference type="PROSITE-ProRule" id="PRU10007"/>
    </source>
</evidence>
<feature type="active site" evidence="3">
    <location>
        <position position="651"/>
    </location>
</feature>
<dbReference type="FunFam" id="3.40.309.10:FF:000001">
    <property type="entry name" value="Mitochondrial aldehyde dehydrogenase 2"/>
    <property type="match status" value="1"/>
</dbReference>
<keyword evidence="8" id="KW-1185">Reference proteome</keyword>